<proteinExistence type="predicted"/>
<evidence type="ECO:0000313" key="2">
    <source>
        <dbReference type="Proteomes" id="UP000281498"/>
    </source>
</evidence>
<dbReference type="EMBL" id="PDOE01000002">
    <property type="protein sequence ID" value="RKL68345.1"/>
    <property type="molecule type" value="Genomic_DNA"/>
</dbReference>
<organism evidence="1 2">
    <name type="scientific">Salipaludibacillus neizhouensis</name>
    <dbReference type="NCBI Taxonomy" id="885475"/>
    <lineage>
        <taxon>Bacteria</taxon>
        <taxon>Bacillati</taxon>
        <taxon>Bacillota</taxon>
        <taxon>Bacilli</taxon>
        <taxon>Bacillales</taxon>
        <taxon>Bacillaceae</taxon>
    </lineage>
</organism>
<sequence>MSEQQSFNIIAHHNIYTGTSGRELRIDFSVPQNGVNTHTGLLIFVPGFGGNIDSKVYKKMRGIFADQYNMITIQCEYFGSEFMQTADNYSIQNKQILHNTFTDEELEQIKIDSSMLLKLLKNKKKILPVKAKIDEKVEGFNDMSYMQAIDIITAIEAVKIVLDDNKLEFNRKRTIGYGHSHGAYLLHLCNVLVPNLFSYIIDNSAWIEPVYITGNRHLYHQIGFGTLDIEFEYLAKKIIKNKKDLNLNVLYENYPGNTQILSFQGNDDNLVNHKNKQKLIEGLFKSLFILVTEKDIDNKKYNSNAHGLNADFLELFTYALEYELPIAKIPSILWGHTVSYSGVEITNNNKIGLPVFKFIFMEN</sequence>
<name>A0A3A9KKL8_9BACI</name>
<dbReference type="RefSeq" id="WP_110938685.1">
    <property type="nucleotide sequence ID" value="NZ_KZ614147.1"/>
</dbReference>
<accession>A0A3A9KKL8</accession>
<keyword evidence="2" id="KW-1185">Reference proteome</keyword>
<dbReference type="SUPFAM" id="SSF53474">
    <property type="entry name" value="alpha/beta-Hydrolases"/>
    <property type="match status" value="1"/>
</dbReference>
<gene>
    <name evidence="1" type="ORF">CR203_07645</name>
</gene>
<dbReference type="Proteomes" id="UP000281498">
    <property type="component" value="Unassembled WGS sequence"/>
</dbReference>
<protein>
    <recommendedName>
        <fullName evidence="3">DUF2920 family protein</fullName>
    </recommendedName>
</protein>
<dbReference type="OrthoDB" id="2448563at2"/>
<evidence type="ECO:0000313" key="1">
    <source>
        <dbReference type="EMBL" id="RKL68345.1"/>
    </source>
</evidence>
<dbReference type="InterPro" id="IPR022605">
    <property type="entry name" value="DUF2920"/>
</dbReference>
<comment type="caution">
    <text evidence="1">The sequence shown here is derived from an EMBL/GenBank/DDBJ whole genome shotgun (WGS) entry which is preliminary data.</text>
</comment>
<evidence type="ECO:0008006" key="3">
    <source>
        <dbReference type="Google" id="ProtNLM"/>
    </source>
</evidence>
<reference evidence="1 2" key="1">
    <citation type="submission" date="2017-10" db="EMBL/GenBank/DDBJ databases">
        <title>Bacillus sp. nov., a halophilic bacterium isolated from a Keqin Lake.</title>
        <authorList>
            <person name="Wang H."/>
        </authorList>
    </citation>
    <scope>NUCLEOTIDE SEQUENCE [LARGE SCALE GENOMIC DNA]</scope>
    <source>
        <strain evidence="1 2">KCTC 13187</strain>
    </source>
</reference>
<dbReference type="InterPro" id="IPR029058">
    <property type="entry name" value="AB_hydrolase_fold"/>
</dbReference>
<dbReference type="AlphaFoldDB" id="A0A3A9KKL8"/>
<dbReference type="Pfam" id="PF11144">
    <property type="entry name" value="DUF2920"/>
    <property type="match status" value="1"/>
</dbReference>
<dbReference type="Gene3D" id="3.40.50.1820">
    <property type="entry name" value="alpha/beta hydrolase"/>
    <property type="match status" value="1"/>
</dbReference>